<evidence type="ECO:0000313" key="2">
    <source>
        <dbReference type="EMBL" id="AZG77809.1"/>
    </source>
</evidence>
<dbReference type="Gene3D" id="3.10.450.50">
    <property type="match status" value="1"/>
</dbReference>
<dbReference type="RefSeq" id="WP_124739449.1">
    <property type="nucleotide sequence ID" value="NZ_CP034086.1"/>
</dbReference>
<evidence type="ECO:0000259" key="1">
    <source>
        <dbReference type="Pfam" id="PF14534"/>
    </source>
</evidence>
<protein>
    <submittedName>
        <fullName evidence="2">SgcJ/EcaC family oxidoreductase</fullName>
    </submittedName>
</protein>
<dbReference type="EMBL" id="CP034086">
    <property type="protein sequence ID" value="AZG77809.1"/>
    <property type="molecule type" value="Genomic_DNA"/>
</dbReference>
<feature type="domain" description="DUF4440" evidence="1">
    <location>
        <begin position="8"/>
        <end position="116"/>
    </location>
</feature>
<name>A0A3G8M739_9HYPH</name>
<sequence length="128" mass="14033">MTDDEKAIRALVEAWMACSKAGDLSAVLDLMTDDVIFMTPGGKPFGKEAFAAASENMKNVAIEARSDIQELCIFGDWAYMRSYMEMTATPLGGAPVRRSGHTLTILRKEADGKWRLARDANLLATEKS</sequence>
<dbReference type="Pfam" id="PF14534">
    <property type="entry name" value="DUF4440"/>
    <property type="match status" value="1"/>
</dbReference>
<dbReference type="InterPro" id="IPR027843">
    <property type="entry name" value="DUF4440"/>
</dbReference>
<dbReference type="SUPFAM" id="SSF54427">
    <property type="entry name" value="NTF2-like"/>
    <property type="match status" value="1"/>
</dbReference>
<dbReference type="AlphaFoldDB" id="A0A3G8M739"/>
<reference evidence="2 3" key="1">
    <citation type="submission" date="2018-11" db="EMBL/GenBank/DDBJ databases">
        <title>Genome squencing of methanotrophic bacteria isolated from alkaline groundwater in Korea.</title>
        <authorList>
            <person name="Nguyen L.N."/>
        </authorList>
    </citation>
    <scope>NUCLEOTIDE SEQUENCE [LARGE SCALE GENOMIC DNA]</scope>
    <source>
        <strain evidence="2 3">GW6</strain>
    </source>
</reference>
<proteinExistence type="predicted"/>
<dbReference type="InterPro" id="IPR032710">
    <property type="entry name" value="NTF2-like_dom_sf"/>
</dbReference>
<dbReference type="InterPro" id="IPR011944">
    <property type="entry name" value="Steroid_delta5-4_isomerase"/>
</dbReference>
<evidence type="ECO:0000313" key="3">
    <source>
        <dbReference type="Proteomes" id="UP000273982"/>
    </source>
</evidence>
<accession>A0A3G8M739</accession>
<gene>
    <name evidence="2" type="ORF">EHO51_14325</name>
</gene>
<dbReference type="NCBIfam" id="TIGR02246">
    <property type="entry name" value="SgcJ/EcaC family oxidoreductase"/>
    <property type="match status" value="1"/>
</dbReference>
<dbReference type="Proteomes" id="UP000273982">
    <property type="component" value="Chromosome"/>
</dbReference>
<dbReference type="KEGG" id="mros:EHO51_14325"/>
<organism evidence="2 3">
    <name type="scientific">Methylocystis rosea</name>
    <dbReference type="NCBI Taxonomy" id="173366"/>
    <lineage>
        <taxon>Bacteria</taxon>
        <taxon>Pseudomonadati</taxon>
        <taxon>Pseudomonadota</taxon>
        <taxon>Alphaproteobacteria</taxon>
        <taxon>Hyphomicrobiales</taxon>
        <taxon>Methylocystaceae</taxon>
        <taxon>Methylocystis</taxon>
    </lineage>
</organism>